<evidence type="ECO:0000259" key="3">
    <source>
        <dbReference type="Pfam" id="PF07859"/>
    </source>
</evidence>
<protein>
    <submittedName>
        <fullName evidence="4">Acetyl esterase</fullName>
        <ecNumber evidence="4">3.1.1.-</ecNumber>
    </submittedName>
</protein>
<dbReference type="PROSITE" id="PS01173">
    <property type="entry name" value="LIPASE_GDXG_HIS"/>
    <property type="match status" value="1"/>
</dbReference>
<dbReference type="PANTHER" id="PTHR48081:SF8">
    <property type="entry name" value="ALPHA_BETA HYDROLASE FOLD-3 DOMAIN-CONTAINING PROTEIN-RELATED"/>
    <property type="match status" value="1"/>
</dbReference>
<dbReference type="InterPro" id="IPR050300">
    <property type="entry name" value="GDXG_lipolytic_enzyme"/>
</dbReference>
<dbReference type="InterPro" id="IPR002168">
    <property type="entry name" value="Lipase_GDXG_HIS_AS"/>
</dbReference>
<dbReference type="EC" id="3.1.1.-" evidence="4"/>
<name>A0A7Y9YFG7_9ACTN</name>
<evidence type="ECO:0000256" key="1">
    <source>
        <dbReference type="ARBA" id="ARBA00010515"/>
    </source>
</evidence>
<gene>
    <name evidence="4" type="ORF">BKA05_002780</name>
</gene>
<dbReference type="InterPro" id="IPR013094">
    <property type="entry name" value="AB_hydrolase_3"/>
</dbReference>
<evidence type="ECO:0000313" key="4">
    <source>
        <dbReference type="EMBL" id="NYI11265.1"/>
    </source>
</evidence>
<dbReference type="Gene3D" id="3.40.50.1820">
    <property type="entry name" value="alpha/beta hydrolase"/>
    <property type="match status" value="1"/>
</dbReference>
<keyword evidence="2 4" id="KW-0378">Hydrolase</keyword>
<dbReference type="PANTHER" id="PTHR48081">
    <property type="entry name" value="AB HYDROLASE SUPERFAMILY PROTEIN C4A8.06C"/>
    <property type="match status" value="1"/>
</dbReference>
<evidence type="ECO:0000256" key="2">
    <source>
        <dbReference type="ARBA" id="ARBA00022801"/>
    </source>
</evidence>
<organism evidence="4 5">
    <name type="scientific">Nocardioides marinus</name>
    <dbReference type="NCBI Taxonomy" id="374514"/>
    <lineage>
        <taxon>Bacteria</taxon>
        <taxon>Bacillati</taxon>
        <taxon>Actinomycetota</taxon>
        <taxon>Actinomycetes</taxon>
        <taxon>Propionibacteriales</taxon>
        <taxon>Nocardioidaceae</taxon>
        <taxon>Nocardioides</taxon>
    </lineage>
</organism>
<dbReference type="RefSeq" id="WP_179531981.1">
    <property type="nucleotide sequence ID" value="NZ_BAAAPP010000008.1"/>
</dbReference>
<dbReference type="AlphaFoldDB" id="A0A7Y9YFG7"/>
<dbReference type="InterPro" id="IPR029058">
    <property type="entry name" value="AB_hydrolase_fold"/>
</dbReference>
<dbReference type="EMBL" id="JACBZI010000001">
    <property type="protein sequence ID" value="NYI11265.1"/>
    <property type="molecule type" value="Genomic_DNA"/>
</dbReference>
<dbReference type="SUPFAM" id="SSF53474">
    <property type="entry name" value="alpha/beta-Hydrolases"/>
    <property type="match status" value="1"/>
</dbReference>
<dbReference type="Pfam" id="PF07859">
    <property type="entry name" value="Abhydrolase_3"/>
    <property type="match status" value="1"/>
</dbReference>
<proteinExistence type="inferred from homology"/>
<feature type="domain" description="Alpha/beta hydrolase fold-3" evidence="3">
    <location>
        <begin position="89"/>
        <end position="293"/>
    </location>
</feature>
<accession>A0A7Y9YFG7</accession>
<reference evidence="4 5" key="1">
    <citation type="submission" date="2020-07" db="EMBL/GenBank/DDBJ databases">
        <title>Sequencing the genomes of 1000 actinobacteria strains.</title>
        <authorList>
            <person name="Klenk H.-P."/>
        </authorList>
    </citation>
    <scope>NUCLEOTIDE SEQUENCE [LARGE SCALE GENOMIC DNA]</scope>
    <source>
        <strain evidence="4 5">DSM 18248</strain>
    </source>
</reference>
<dbReference type="Proteomes" id="UP000537326">
    <property type="component" value="Unassembled WGS sequence"/>
</dbReference>
<sequence length="319" mass="33834">MTETTGTHPDLDPATGALLAFLAAAGTPPMSQQTPEQARAGFRTLAVDLRDDSLLPPMAEVRDVEVPGGAGPRPARVYRPHAEGPLPTVLFLHGGGFVIGDLDTHDLTCRTIAEHSRAVVVSLDYRLAPEHPFPAAVEDTLAAAEWLVEHTGDLGGDHRTAVAGDSAGGNLAAVTAQHLRDRGHDLTAQLLIYPVTEMGADTDSFRDNAEGYFLDADTMLWFGAQYAGPAGVDPSDPRLSPRHGDLAGLAPAVVVTAQFDPLRDDGDGYARALTDAGVRVEHRQFPGLIHGFVDMGRHSPAADAAVLETCRLFGDLLHR</sequence>
<dbReference type="GO" id="GO:0016787">
    <property type="term" value="F:hydrolase activity"/>
    <property type="evidence" value="ECO:0007669"/>
    <property type="project" value="UniProtKB-KW"/>
</dbReference>
<comment type="similarity">
    <text evidence="1">Belongs to the 'GDXG' lipolytic enzyme family.</text>
</comment>
<evidence type="ECO:0000313" key="5">
    <source>
        <dbReference type="Proteomes" id="UP000537326"/>
    </source>
</evidence>
<dbReference type="FunFam" id="3.40.50.1820:FF:000089">
    <property type="entry name" value="Alpha/beta hydrolase"/>
    <property type="match status" value="1"/>
</dbReference>
<comment type="caution">
    <text evidence="4">The sequence shown here is derived from an EMBL/GenBank/DDBJ whole genome shotgun (WGS) entry which is preliminary data.</text>
</comment>
<keyword evidence="5" id="KW-1185">Reference proteome</keyword>